<evidence type="ECO:0000256" key="8">
    <source>
        <dbReference type="ARBA" id="ARBA00022853"/>
    </source>
</evidence>
<proteinExistence type="inferred from homology"/>
<comment type="subcellular location">
    <subcellularLocation>
        <location evidence="1">Nucleus</location>
    </subcellularLocation>
</comment>
<reference evidence="14 15" key="1">
    <citation type="journal article" date="2018" name="Sci. Rep.">
        <title>Comparative analysis of the Pocillopora damicornis genome highlights role of immune system in coral evolution.</title>
        <authorList>
            <person name="Cunning R."/>
            <person name="Bay R.A."/>
            <person name="Gillette P."/>
            <person name="Baker A.C."/>
            <person name="Traylor-Knowles N."/>
        </authorList>
    </citation>
    <scope>NUCLEOTIDE SEQUENCE [LARGE SCALE GENOMIC DNA]</scope>
    <source>
        <strain evidence="14">RSMAS</strain>
        <tissue evidence="14">Whole animal</tissue>
    </source>
</reference>
<feature type="compositionally biased region" description="Low complexity" evidence="12">
    <location>
        <begin position="347"/>
        <end position="363"/>
    </location>
</feature>
<evidence type="ECO:0000256" key="1">
    <source>
        <dbReference type="ARBA" id="ARBA00004123"/>
    </source>
</evidence>
<dbReference type="EMBL" id="RCHS01002347">
    <property type="protein sequence ID" value="RMX47880.1"/>
    <property type="molecule type" value="Genomic_DNA"/>
</dbReference>
<evidence type="ECO:0000313" key="15">
    <source>
        <dbReference type="Proteomes" id="UP000275408"/>
    </source>
</evidence>
<evidence type="ECO:0000256" key="11">
    <source>
        <dbReference type="ARBA" id="ARBA00023242"/>
    </source>
</evidence>
<dbReference type="PANTHER" id="PTHR10625">
    <property type="entry name" value="HISTONE DEACETYLASE HDAC1-RELATED"/>
    <property type="match status" value="1"/>
</dbReference>
<dbReference type="PRINTS" id="PR01270">
    <property type="entry name" value="HDASUPER"/>
</dbReference>
<evidence type="ECO:0000256" key="2">
    <source>
        <dbReference type="ARBA" id="ARBA00007738"/>
    </source>
</evidence>
<dbReference type="SUPFAM" id="SSF52768">
    <property type="entry name" value="Arginase/deacetylase"/>
    <property type="match status" value="1"/>
</dbReference>
<feature type="region of interest" description="Disordered" evidence="12">
    <location>
        <begin position="97"/>
        <end position="221"/>
    </location>
</feature>
<evidence type="ECO:0000313" key="14">
    <source>
        <dbReference type="EMBL" id="RMX47880.1"/>
    </source>
</evidence>
<dbReference type="CDD" id="cd11681">
    <property type="entry name" value="HDAC_classIIa"/>
    <property type="match status" value="1"/>
</dbReference>
<feature type="region of interest" description="Disordered" evidence="12">
    <location>
        <begin position="319"/>
        <end position="380"/>
    </location>
</feature>
<dbReference type="InterPro" id="IPR023696">
    <property type="entry name" value="Ureohydrolase_dom_sf"/>
</dbReference>
<feature type="non-terminal residue" evidence="14">
    <location>
        <position position="1"/>
    </location>
</feature>
<evidence type="ECO:0000259" key="13">
    <source>
        <dbReference type="Pfam" id="PF00850"/>
    </source>
</evidence>
<dbReference type="FunFam" id="3.40.800.20:FF:000002">
    <property type="entry name" value="Histone deacetylase"/>
    <property type="match status" value="1"/>
</dbReference>
<feature type="compositionally biased region" description="Basic and acidic residues" evidence="12">
    <location>
        <begin position="513"/>
        <end position="523"/>
    </location>
</feature>
<keyword evidence="6" id="KW-0378">Hydrolase</keyword>
<evidence type="ECO:0000256" key="9">
    <source>
        <dbReference type="ARBA" id="ARBA00023015"/>
    </source>
</evidence>
<dbReference type="GO" id="GO:0000118">
    <property type="term" value="C:histone deacetylase complex"/>
    <property type="evidence" value="ECO:0007669"/>
    <property type="project" value="TreeGrafter"/>
</dbReference>
<protein>
    <recommendedName>
        <fullName evidence="3">histone deacetylase</fullName>
        <ecNumber evidence="3">3.5.1.98</ecNumber>
    </recommendedName>
</protein>
<dbReference type="EC" id="3.5.1.98" evidence="3"/>
<evidence type="ECO:0000256" key="12">
    <source>
        <dbReference type="SAM" id="MobiDB-lite"/>
    </source>
</evidence>
<dbReference type="PANTHER" id="PTHR10625:SF5">
    <property type="entry name" value="HISTONE DEACETYLASE"/>
    <property type="match status" value="1"/>
</dbReference>
<keyword evidence="11" id="KW-0539">Nucleus</keyword>
<feature type="region of interest" description="Disordered" evidence="12">
    <location>
        <begin position="575"/>
        <end position="605"/>
    </location>
</feature>
<keyword evidence="9" id="KW-0805">Transcription regulation</keyword>
<comment type="caution">
    <text evidence="14">The sequence shown here is derived from an EMBL/GenBank/DDBJ whole genome shotgun (WGS) entry which is preliminary data.</text>
</comment>
<evidence type="ECO:0000256" key="10">
    <source>
        <dbReference type="ARBA" id="ARBA00023163"/>
    </source>
</evidence>
<comment type="similarity">
    <text evidence="2">Belongs to the histone deacetylase family. HD type 2 subfamily.</text>
</comment>
<feature type="compositionally biased region" description="Low complexity" evidence="12">
    <location>
        <begin position="183"/>
        <end position="207"/>
    </location>
</feature>
<keyword evidence="8" id="KW-0156">Chromatin regulator</keyword>
<dbReference type="GO" id="GO:0046872">
    <property type="term" value="F:metal ion binding"/>
    <property type="evidence" value="ECO:0007669"/>
    <property type="project" value="UniProtKB-KW"/>
</dbReference>
<evidence type="ECO:0000256" key="5">
    <source>
        <dbReference type="ARBA" id="ARBA00022723"/>
    </source>
</evidence>
<dbReference type="Proteomes" id="UP000275408">
    <property type="component" value="Unassembled WGS sequence"/>
</dbReference>
<dbReference type="InterPro" id="IPR000286">
    <property type="entry name" value="HDACs"/>
</dbReference>
<feature type="compositionally biased region" description="Basic and acidic residues" evidence="12">
    <location>
        <begin position="144"/>
        <end position="153"/>
    </location>
</feature>
<evidence type="ECO:0000256" key="7">
    <source>
        <dbReference type="ARBA" id="ARBA00022833"/>
    </source>
</evidence>
<feature type="compositionally biased region" description="Acidic residues" evidence="12">
    <location>
        <begin position="1030"/>
        <end position="1039"/>
    </location>
</feature>
<dbReference type="OrthoDB" id="5232919at2759"/>
<dbReference type="InterPro" id="IPR046949">
    <property type="entry name" value="HDAC4/5/7/9"/>
</dbReference>
<keyword evidence="7" id="KW-0862">Zinc</keyword>
<keyword evidence="10" id="KW-0804">Transcription</keyword>
<feature type="domain" description="Histone deacetylase" evidence="13">
    <location>
        <begin position="631"/>
        <end position="946"/>
    </location>
</feature>
<organism evidence="14 15">
    <name type="scientific">Pocillopora damicornis</name>
    <name type="common">Cauliflower coral</name>
    <name type="synonym">Millepora damicornis</name>
    <dbReference type="NCBI Taxonomy" id="46731"/>
    <lineage>
        <taxon>Eukaryota</taxon>
        <taxon>Metazoa</taxon>
        <taxon>Cnidaria</taxon>
        <taxon>Anthozoa</taxon>
        <taxon>Hexacorallia</taxon>
        <taxon>Scleractinia</taxon>
        <taxon>Astrocoeniina</taxon>
        <taxon>Pocilloporidae</taxon>
        <taxon>Pocillopora</taxon>
    </lineage>
</organism>
<keyword evidence="15" id="KW-1185">Reference proteome</keyword>
<dbReference type="STRING" id="46731.A0A3M6U2M3"/>
<dbReference type="InterPro" id="IPR023801">
    <property type="entry name" value="His_deacetylse_dom"/>
</dbReference>
<name>A0A3M6U2M3_POCDA</name>
<dbReference type="GO" id="GO:0141221">
    <property type="term" value="F:histone deacetylase activity, hydrolytic mechanism"/>
    <property type="evidence" value="ECO:0007669"/>
    <property type="project" value="UniProtKB-EC"/>
</dbReference>
<dbReference type="AlphaFoldDB" id="A0A3M6U2M3"/>
<feature type="region of interest" description="Disordered" evidence="12">
    <location>
        <begin position="471"/>
        <end position="535"/>
    </location>
</feature>
<gene>
    <name evidence="14" type="ORF">pdam_00010637</name>
</gene>
<keyword evidence="5" id="KW-0479">Metal-binding</keyword>
<evidence type="ECO:0000256" key="3">
    <source>
        <dbReference type="ARBA" id="ARBA00012111"/>
    </source>
</evidence>
<evidence type="ECO:0000256" key="4">
    <source>
        <dbReference type="ARBA" id="ARBA00022491"/>
    </source>
</evidence>
<dbReference type="InterPro" id="IPR037138">
    <property type="entry name" value="His_deacetylse_dom_sf"/>
</dbReference>
<feature type="compositionally biased region" description="Polar residues" evidence="12">
    <location>
        <begin position="330"/>
        <end position="341"/>
    </location>
</feature>
<feature type="compositionally biased region" description="Basic and acidic residues" evidence="12">
    <location>
        <begin position="97"/>
        <end position="131"/>
    </location>
</feature>
<evidence type="ECO:0000256" key="6">
    <source>
        <dbReference type="ARBA" id="ARBA00022801"/>
    </source>
</evidence>
<accession>A0A3M6U2M3</accession>
<dbReference type="GO" id="GO:0040029">
    <property type="term" value="P:epigenetic regulation of gene expression"/>
    <property type="evidence" value="ECO:0007669"/>
    <property type="project" value="TreeGrafter"/>
</dbReference>
<keyword evidence="4" id="KW-0678">Repressor</keyword>
<dbReference type="PIRSF" id="PIRSF037911">
    <property type="entry name" value="HDAC_II_euk"/>
    <property type="match status" value="1"/>
</dbReference>
<dbReference type="Gene3D" id="3.40.800.20">
    <property type="entry name" value="Histone deacetylase domain"/>
    <property type="match status" value="1"/>
</dbReference>
<feature type="compositionally biased region" description="Low complexity" evidence="12">
    <location>
        <begin position="471"/>
        <end position="486"/>
    </location>
</feature>
<dbReference type="Pfam" id="PF00850">
    <property type="entry name" value="Hist_deacetyl"/>
    <property type="match status" value="1"/>
</dbReference>
<feature type="region of interest" description="Disordered" evidence="12">
    <location>
        <begin position="1020"/>
        <end position="1039"/>
    </location>
</feature>
<sequence length="1039" mass="113316">SDQCCSPARRFILCQLIVFFKCSGAITRLKIGRLPWKDRCSKYLTMERRVEADSPTRVTSTNSRIPVVPLVQNFSDMNHYASTVSPEGRKRLLMKRQEDHRHREPQEKTQKEREYRFPQPKIKVEPEESNERGQGCSAMDQDEPPEKQSKIKQEVLQSPPKQPPIATQQQHFQKAPAQDNHHSQQQQQSQHQQAPQPQPQQSQGSQQLPPPELSSSEVKKRLHEFVISKKQKDLALASGAHAQAFKHWNQQYGDSDRIAPLGTGYEGVNYPLRKTASEPTLKAKSTLKARLKYCHGSPLLYRRQDRRNGNRMNKSLTLENAGGEMGECSNPGSPNQSSSTSPHREGSSPLSTGPGSGLGHSLPNLQAIPRYPSGMDHGRGSQLWLSSQLANKPRVLSHGSSLASNDVTHMEVQQSPYSSQTISDGIEEEDESDVTAAAQHQARWKQLALVQAQAQMLSMGYGAHQLKVNSVVPPSSSSAGPPSTSPEAQNNLLSPRGVGGGLSASLTSAQMERQLKTHSHDDLPSPQTSQEQQIQELQLIRQLRQQDSPEKGSLLQGNQQALQLRQADLAAASSAGSVSPGATVGHRPLSRAHSSPVVGSGQVADTGNRTGLVYDTVMLKHQCSCGDASSHPEHPGRLQSIWARLQETGVANLCERVRPRKATLAEILTVHSEQHTMLFGGSTQCRTKNEDGTSTLLKCFNKLFCGGIGVDGDTIWNEMHSANAARMAVGCVVELASKVAKGELKNGFALVRPPGHHAEAHQAMGFCYFNSVAIAARLLRLNLSVERVLIVDWDIHHGNGTQQMFYDDPHVMYISIHRHDDGTFFPGTGKSEECGAGIGVGYNVNIAFMGGLEPVYGDAEYFAAFRSIVIPIAKEFEPNIILVSAGFDAAAGHSPALGGYQVTAACYAQLTKQLMDVAGGHVVMALEGGYSLPSLCDAAEACVKALLGETLPELSKDSLKRAPNPNAVAVLEKTINIQGRYWNSVKRAATQICQSLVQAQQREKEEADTVTALASLSMGVVQESDKSIDESMEEEQVET</sequence>